<dbReference type="KEGG" id="rba:RB1542"/>
<organism evidence="2 3">
    <name type="scientific">Rhodopirellula baltica (strain DSM 10527 / NCIMB 13988 / SH1)</name>
    <dbReference type="NCBI Taxonomy" id="243090"/>
    <lineage>
        <taxon>Bacteria</taxon>
        <taxon>Pseudomonadati</taxon>
        <taxon>Planctomycetota</taxon>
        <taxon>Planctomycetia</taxon>
        <taxon>Pirellulales</taxon>
        <taxon>Pirellulaceae</taxon>
        <taxon>Rhodopirellula</taxon>
    </lineage>
</organism>
<feature type="compositionally biased region" description="Basic residues" evidence="1">
    <location>
        <begin position="62"/>
        <end position="75"/>
    </location>
</feature>
<reference evidence="2 3" key="1">
    <citation type="journal article" date="2003" name="Proc. Natl. Acad. Sci. U.S.A.">
        <title>Complete genome sequence of the marine planctomycete Pirellula sp. strain 1.</title>
        <authorList>
            <person name="Gloeckner F.O."/>
            <person name="Kube M."/>
            <person name="Bauer M."/>
            <person name="Teeling H."/>
            <person name="Lombardot T."/>
            <person name="Ludwig W."/>
            <person name="Gade D."/>
            <person name="Beck A."/>
            <person name="Borzym K."/>
            <person name="Heitmann K."/>
            <person name="Rabus R."/>
            <person name="Schlesner H."/>
            <person name="Amann R."/>
            <person name="Reinhardt R."/>
        </authorList>
    </citation>
    <scope>NUCLEOTIDE SEQUENCE [LARGE SCALE GENOMIC DNA]</scope>
    <source>
        <strain evidence="3">DSM 10527 / NCIMB 13988 / SH1</strain>
    </source>
</reference>
<accession>Q7UX60</accession>
<evidence type="ECO:0000256" key="1">
    <source>
        <dbReference type="SAM" id="MobiDB-lite"/>
    </source>
</evidence>
<name>Q7UX60_RHOBA</name>
<dbReference type="EnsemblBacteria" id="CAD72151">
    <property type="protein sequence ID" value="CAD72151"/>
    <property type="gene ID" value="RB1542"/>
</dbReference>
<evidence type="ECO:0000313" key="2">
    <source>
        <dbReference type="EMBL" id="CAD72151.1"/>
    </source>
</evidence>
<dbReference type="STRING" id="243090.RB1542"/>
<keyword evidence="3" id="KW-1185">Reference proteome</keyword>
<dbReference type="AlphaFoldDB" id="Q7UX60"/>
<feature type="region of interest" description="Disordered" evidence="1">
    <location>
        <begin position="56"/>
        <end position="83"/>
    </location>
</feature>
<evidence type="ECO:0000313" key="3">
    <source>
        <dbReference type="Proteomes" id="UP000001025"/>
    </source>
</evidence>
<proteinExistence type="predicted"/>
<dbReference type="InParanoid" id="Q7UX60"/>
<sequence>MIESNELAGHVATLCSNESANEFSRSPVQKAPLHNPLLRHNRTNHCNQIERQRRLLQNAGTQKRHEKSPLVRHRFQNGDHIGG</sequence>
<dbReference type="Proteomes" id="UP000001025">
    <property type="component" value="Chromosome"/>
</dbReference>
<protein>
    <submittedName>
        <fullName evidence="2">Uncharacterized protein</fullName>
    </submittedName>
</protein>
<dbReference type="EMBL" id="BX294135">
    <property type="protein sequence ID" value="CAD72151.1"/>
    <property type="molecule type" value="Genomic_DNA"/>
</dbReference>
<gene>
    <name evidence="2" type="ordered locus">RB1542</name>
</gene>
<feature type="region of interest" description="Disordered" evidence="1">
    <location>
        <begin position="19"/>
        <end position="44"/>
    </location>
</feature>
<dbReference type="HOGENOM" id="CLU_2540300_0_0_0"/>